<dbReference type="Proteomes" id="UP000291483">
    <property type="component" value="Unassembled WGS sequence"/>
</dbReference>
<proteinExistence type="predicted"/>
<accession>A0A4Q8AR77</accession>
<dbReference type="AlphaFoldDB" id="A0A4Q8AR77"/>
<dbReference type="EMBL" id="SHLC01000001">
    <property type="protein sequence ID" value="RZU66595.1"/>
    <property type="molecule type" value="Genomic_DNA"/>
</dbReference>
<evidence type="ECO:0000313" key="3">
    <source>
        <dbReference type="Proteomes" id="UP000291483"/>
    </source>
</evidence>
<dbReference type="OrthoDB" id="3236524at2"/>
<evidence type="ECO:0000259" key="1">
    <source>
        <dbReference type="Pfam" id="PF08818"/>
    </source>
</evidence>
<gene>
    <name evidence="2" type="ORF">EV379_2957</name>
</gene>
<organism evidence="2 3">
    <name type="scientific">Microterricola gilva</name>
    <dbReference type="NCBI Taxonomy" id="393267"/>
    <lineage>
        <taxon>Bacteria</taxon>
        <taxon>Bacillati</taxon>
        <taxon>Actinomycetota</taxon>
        <taxon>Actinomycetes</taxon>
        <taxon>Micrococcales</taxon>
        <taxon>Microbacteriaceae</taxon>
        <taxon>Microterricola</taxon>
    </lineage>
</organism>
<dbReference type="Pfam" id="PF08818">
    <property type="entry name" value="DUF1801"/>
    <property type="match status" value="1"/>
</dbReference>
<evidence type="ECO:0000313" key="2">
    <source>
        <dbReference type="EMBL" id="RZU66595.1"/>
    </source>
</evidence>
<comment type="caution">
    <text evidence="2">The sequence shown here is derived from an EMBL/GenBank/DDBJ whole genome shotgun (WGS) entry which is preliminary data.</text>
</comment>
<dbReference type="Gene3D" id="3.90.1150.200">
    <property type="match status" value="1"/>
</dbReference>
<dbReference type="SUPFAM" id="SSF159888">
    <property type="entry name" value="YdhG-like"/>
    <property type="match status" value="1"/>
</dbReference>
<feature type="domain" description="YdhG-like" evidence="1">
    <location>
        <begin position="23"/>
        <end position="112"/>
    </location>
</feature>
<name>A0A4Q8AR77_9MICO</name>
<protein>
    <submittedName>
        <fullName evidence="2">Uncharacterized protein YdhG (YjbR/CyaY superfamily)</fullName>
    </submittedName>
</protein>
<dbReference type="InterPro" id="IPR014922">
    <property type="entry name" value="YdhG-like"/>
</dbReference>
<dbReference type="RefSeq" id="WP_130506771.1">
    <property type="nucleotide sequence ID" value="NZ_SHLC01000001.1"/>
</dbReference>
<keyword evidence="3" id="KW-1185">Reference proteome</keyword>
<reference evidence="2 3" key="1">
    <citation type="submission" date="2019-02" db="EMBL/GenBank/DDBJ databases">
        <title>Sequencing the genomes of 1000 actinobacteria strains.</title>
        <authorList>
            <person name="Klenk H.-P."/>
        </authorList>
    </citation>
    <scope>NUCLEOTIDE SEQUENCE [LARGE SCALE GENOMIC DNA]</scope>
    <source>
        <strain evidence="2 3">DSM 18319</strain>
    </source>
</reference>
<sequence length="127" mass="13917">MSSDTNAHPVTDYLASIDNDADRAALERVLDVAREVAPDVTQGMSYGMPTLLYRGKGYAATMQTKAHLALYPFSGSVLPEFEADLADFSHSISALRFSAESPVPASLLRRIFELRKAQIDAQLAQKR</sequence>